<feature type="transmembrane region" description="Helical" evidence="2">
    <location>
        <begin position="37"/>
        <end position="62"/>
    </location>
</feature>
<gene>
    <name evidence="4" type="ORF">C2E21_0699</name>
</gene>
<dbReference type="CDD" id="cd00229">
    <property type="entry name" value="SGNH_hydrolase"/>
    <property type="match status" value="1"/>
</dbReference>
<evidence type="ECO:0000256" key="1">
    <source>
        <dbReference type="SAM" id="MobiDB-lite"/>
    </source>
</evidence>
<organism evidence="4 5">
    <name type="scientific">Chlorella sorokiniana</name>
    <name type="common">Freshwater green alga</name>
    <dbReference type="NCBI Taxonomy" id="3076"/>
    <lineage>
        <taxon>Eukaryota</taxon>
        <taxon>Viridiplantae</taxon>
        <taxon>Chlorophyta</taxon>
        <taxon>core chlorophytes</taxon>
        <taxon>Trebouxiophyceae</taxon>
        <taxon>Chlorellales</taxon>
        <taxon>Chlorellaceae</taxon>
        <taxon>Chlorella clade</taxon>
        <taxon>Chlorella</taxon>
    </lineage>
</organism>
<dbReference type="CDD" id="cd05282">
    <property type="entry name" value="ETR_like"/>
    <property type="match status" value="1"/>
</dbReference>
<dbReference type="Pfam" id="PF13472">
    <property type="entry name" value="Lipase_GDSL_2"/>
    <property type="match status" value="1"/>
</dbReference>
<dbReference type="InterPro" id="IPR036291">
    <property type="entry name" value="NAD(P)-bd_dom_sf"/>
</dbReference>
<dbReference type="PANTHER" id="PTHR34407:SF1">
    <property type="entry name" value="SGNH HYDROLASE-TYPE ESTERASE DOMAIN-CONTAINING PROTEIN"/>
    <property type="match status" value="1"/>
</dbReference>
<feature type="compositionally biased region" description="Low complexity" evidence="1">
    <location>
        <begin position="89"/>
        <end position="100"/>
    </location>
</feature>
<keyword evidence="2" id="KW-0472">Membrane</keyword>
<keyword evidence="2" id="KW-1133">Transmembrane helix</keyword>
<sequence length="941" mass="100964">MIDSARTSPASGGSLRRAKSDAAEAGAGLRLHSVRTLALAFLCGALYAVGMTALSGGGLAAWREGLRAAPPFNRRGLMVSEREAALRLQQQQQQQQQGQQQPGGAPAETLPPRGLVSNATHLRLPWEPLLTRDELLRGMAFYGTGRRLQQMARKLLDGQPVKIAMLGGSITKGSGASGPEASYPARFFEALNASFPHRDHVFLNKGVGATSSGIFAACIKQMVPADVDLVVLEFTLNEHPDEPFTDPQRQGYEQLVRKLLQLPGSPAVVQLHSYAWWRAEGDGVDEGLFYAPTAESQLTVFSQYYDVPSLSVRSAVYPLMRAGVAGFRADKIWLLGGKGNKLSASGEPIPRAAPEERPLFFYADRTHPNDLGHRAVAELLAASVARAVEEVQGGGSLLPAWLPGREDVLLEGMLPPMVPGNADAPTTLCAIQEDFKAVVVEADGFEYAPERPKEDTFVGQKWGWTARKAGSVAELLFDSRADASSDNMSPKDKARATVYLSHLKGYKRMGTAWVECVAGCECERSVLDGTWAQQATLMQIHSFKVTQHAKCRVRVTVRKEPGEVPQQGHKVTLMAIMVSHYPLRMDQNMRQATEVARQALNLAMAANLQVLLEAHGSPSKVLRLAEAPRPTPGQGQVLVRMTLRPINPADHFSVLGVYPGFQPKQYPAVPGLEGVGVVEENGPGATKFAVGQRVVGTPFDSIHGGSGTWQQYMAVGEGCLAAVPDSVSDDAAAQAWINPVTTVGMVDEVLKVPAGEWLLQTAAASVLGRQVIQLAKHRGIKTINVVRRQEVADELKALGADEVVVSKEGEGLVERVQEITGGHGAFAAIECVGGELFAKVAAAVRSGGTCIIYGAMSGLTATYNIPDVLFRDVVVRGFWLIPYMAGLPAAERERVMTTVLQLLADGVITPYSGERFPLKDVVAAAQASKVDARGGKVLLEG</sequence>
<dbReference type="InterPro" id="IPR013830">
    <property type="entry name" value="SGNH_hydro"/>
</dbReference>
<protein>
    <submittedName>
        <fullName evidence="4">Zn2+-binding dehydrogenase</fullName>
    </submittedName>
</protein>
<dbReference type="InterPro" id="IPR036514">
    <property type="entry name" value="SGNH_hydro_sf"/>
</dbReference>
<dbReference type="InterPro" id="IPR013149">
    <property type="entry name" value="ADH-like_C"/>
</dbReference>
<dbReference type="Proteomes" id="UP000239899">
    <property type="component" value="Unassembled WGS sequence"/>
</dbReference>
<dbReference type="Gene3D" id="3.40.50.720">
    <property type="entry name" value="NAD(P)-binding Rossmann-like Domain"/>
    <property type="match status" value="1"/>
</dbReference>
<evidence type="ECO:0000313" key="4">
    <source>
        <dbReference type="EMBL" id="PRW60753.1"/>
    </source>
</evidence>
<keyword evidence="2" id="KW-0812">Transmembrane</keyword>
<comment type="caution">
    <text evidence="4">The sequence shown here is derived from an EMBL/GenBank/DDBJ whole genome shotgun (WGS) entry which is preliminary data.</text>
</comment>
<name>A0A2P6U365_CHLSO</name>
<proteinExistence type="predicted"/>
<feature type="region of interest" description="Disordered" evidence="1">
    <location>
        <begin position="86"/>
        <end position="114"/>
    </location>
</feature>
<accession>A0A2P6U365</accession>
<dbReference type="InterPro" id="IPR020843">
    <property type="entry name" value="ER"/>
</dbReference>
<dbReference type="InterPro" id="IPR013154">
    <property type="entry name" value="ADH-like_N"/>
</dbReference>
<dbReference type="Gene3D" id="3.40.50.1110">
    <property type="entry name" value="SGNH hydrolase"/>
    <property type="match status" value="1"/>
</dbReference>
<dbReference type="PANTHER" id="PTHR34407">
    <property type="entry name" value="EXPRESSED PROTEIN"/>
    <property type="match status" value="1"/>
</dbReference>
<dbReference type="GO" id="GO:0016491">
    <property type="term" value="F:oxidoreductase activity"/>
    <property type="evidence" value="ECO:0007669"/>
    <property type="project" value="InterPro"/>
</dbReference>
<dbReference type="Gene3D" id="3.90.180.10">
    <property type="entry name" value="Medium-chain alcohol dehydrogenases, catalytic domain"/>
    <property type="match status" value="1"/>
</dbReference>
<evidence type="ECO:0000259" key="3">
    <source>
        <dbReference type="SMART" id="SM00829"/>
    </source>
</evidence>
<evidence type="ECO:0000256" key="2">
    <source>
        <dbReference type="SAM" id="Phobius"/>
    </source>
</evidence>
<dbReference type="SUPFAM" id="SSF50129">
    <property type="entry name" value="GroES-like"/>
    <property type="match status" value="1"/>
</dbReference>
<dbReference type="InterPro" id="IPR011032">
    <property type="entry name" value="GroES-like_sf"/>
</dbReference>
<keyword evidence="5" id="KW-1185">Reference proteome</keyword>
<dbReference type="Pfam" id="PF00107">
    <property type="entry name" value="ADH_zinc_N"/>
    <property type="match status" value="1"/>
</dbReference>
<dbReference type="AlphaFoldDB" id="A0A2P6U365"/>
<reference evidence="4 5" key="1">
    <citation type="journal article" date="2018" name="Plant J.">
        <title>Genome sequences of Chlorella sorokiniana UTEX 1602 and Micractinium conductrix SAG 241.80: implications to maltose excretion by a green alga.</title>
        <authorList>
            <person name="Arriola M.B."/>
            <person name="Velmurugan N."/>
            <person name="Zhang Y."/>
            <person name="Plunkett M.H."/>
            <person name="Hondzo H."/>
            <person name="Barney B.M."/>
        </authorList>
    </citation>
    <scope>NUCLEOTIDE SEQUENCE [LARGE SCALE GENOMIC DNA]</scope>
    <source>
        <strain evidence="5">UTEX 1602</strain>
    </source>
</reference>
<dbReference type="STRING" id="3076.A0A2P6U365"/>
<dbReference type="Pfam" id="PF08240">
    <property type="entry name" value="ADH_N"/>
    <property type="match status" value="1"/>
</dbReference>
<dbReference type="SMART" id="SM00829">
    <property type="entry name" value="PKS_ER"/>
    <property type="match status" value="1"/>
</dbReference>
<dbReference type="EMBL" id="LHPG02000002">
    <property type="protein sequence ID" value="PRW60753.1"/>
    <property type="molecule type" value="Genomic_DNA"/>
</dbReference>
<feature type="domain" description="Enoyl reductase (ER)" evidence="3">
    <location>
        <begin position="617"/>
        <end position="939"/>
    </location>
</feature>
<evidence type="ECO:0000313" key="5">
    <source>
        <dbReference type="Proteomes" id="UP000239899"/>
    </source>
</evidence>
<dbReference type="SUPFAM" id="SSF51735">
    <property type="entry name" value="NAD(P)-binding Rossmann-fold domains"/>
    <property type="match status" value="1"/>
</dbReference>
<dbReference type="SUPFAM" id="SSF52266">
    <property type="entry name" value="SGNH hydrolase"/>
    <property type="match status" value="1"/>
</dbReference>
<dbReference type="OrthoDB" id="544608at2759"/>